<evidence type="ECO:0008006" key="3">
    <source>
        <dbReference type="Google" id="ProtNLM"/>
    </source>
</evidence>
<reference evidence="1" key="1">
    <citation type="journal article" date="2014" name="Int. J. Syst. Evol. Microbiol.">
        <title>Complete genome sequence of Corynebacterium casei LMG S-19264T (=DSM 44701T), isolated from a smear-ripened cheese.</title>
        <authorList>
            <consortium name="US DOE Joint Genome Institute (JGI-PGF)"/>
            <person name="Walter F."/>
            <person name="Albersmeier A."/>
            <person name="Kalinowski J."/>
            <person name="Ruckert C."/>
        </authorList>
    </citation>
    <scope>NUCLEOTIDE SEQUENCE</scope>
    <source>
        <strain evidence="1">CGMCC 1.6333</strain>
    </source>
</reference>
<evidence type="ECO:0000313" key="1">
    <source>
        <dbReference type="EMBL" id="GGM18710.1"/>
    </source>
</evidence>
<organism evidence="1 2">
    <name type="scientific">Paraliobacillus quinghaiensis</name>
    <dbReference type="NCBI Taxonomy" id="470815"/>
    <lineage>
        <taxon>Bacteria</taxon>
        <taxon>Bacillati</taxon>
        <taxon>Bacillota</taxon>
        <taxon>Bacilli</taxon>
        <taxon>Bacillales</taxon>
        <taxon>Bacillaceae</taxon>
        <taxon>Paraliobacillus</taxon>
    </lineage>
</organism>
<dbReference type="EMBL" id="BMLG01000001">
    <property type="protein sequence ID" value="GGM18710.1"/>
    <property type="molecule type" value="Genomic_DNA"/>
</dbReference>
<dbReference type="Gene3D" id="3.30.470.20">
    <property type="entry name" value="ATP-grasp fold, B domain"/>
    <property type="match status" value="1"/>
</dbReference>
<proteinExistence type="predicted"/>
<dbReference type="InterPro" id="IPR026838">
    <property type="entry name" value="YheC/D"/>
</dbReference>
<accession>A0A917TCR4</accession>
<dbReference type="SUPFAM" id="SSF56059">
    <property type="entry name" value="Glutathione synthetase ATP-binding domain-like"/>
    <property type="match status" value="1"/>
</dbReference>
<evidence type="ECO:0000313" key="2">
    <source>
        <dbReference type="Proteomes" id="UP000618460"/>
    </source>
</evidence>
<dbReference type="AlphaFoldDB" id="A0A917TCR4"/>
<sequence length="279" mass="32484">MYYHTFKRAGASIPEAHFDQARQYFNKWEMYKLLAPYDFPFKLPYTSDLTRQSLEQFTYMGTPFFVKPVNTWAGKKISLVSRVYNGFLVKQPNGSGHTFPTIEALWQNLAHKYNLSQTIIQMQAPLASYDSRAFDIRVHLQRNEEGNWSYAGDLIRIGGYNTIVSNLFTNAGGVVETSSILENLYPHYKVVMIQENLAESAFEIAKLLDTRFPFTDIGGDFGVDRNGDLWLIEVNTNDRNGRPSYDMFKKLTDKSIYKKMKAIDKRRHRIWKMKGMFFR</sequence>
<dbReference type="RefSeq" id="WP_162879114.1">
    <property type="nucleotide sequence ID" value="NZ_BMLG01000001.1"/>
</dbReference>
<dbReference type="Pfam" id="PF14398">
    <property type="entry name" value="ATPgrasp_YheCD"/>
    <property type="match status" value="1"/>
</dbReference>
<gene>
    <name evidence="1" type="ORF">GCM10011351_00650</name>
</gene>
<protein>
    <recommendedName>
        <fullName evidence="3">ATP-grasp domain-containing protein</fullName>
    </recommendedName>
</protein>
<keyword evidence="2" id="KW-1185">Reference proteome</keyword>
<dbReference type="Proteomes" id="UP000618460">
    <property type="component" value="Unassembled WGS sequence"/>
</dbReference>
<reference evidence="1" key="2">
    <citation type="submission" date="2020-09" db="EMBL/GenBank/DDBJ databases">
        <authorList>
            <person name="Sun Q."/>
            <person name="Zhou Y."/>
        </authorList>
    </citation>
    <scope>NUCLEOTIDE SEQUENCE</scope>
    <source>
        <strain evidence="1">CGMCC 1.6333</strain>
    </source>
</reference>
<comment type="caution">
    <text evidence="1">The sequence shown here is derived from an EMBL/GenBank/DDBJ whole genome shotgun (WGS) entry which is preliminary data.</text>
</comment>
<name>A0A917TCR4_9BACI</name>